<name>A0AAV4TSZ9_CAEEX</name>
<comment type="caution">
    <text evidence="1">The sequence shown here is derived from an EMBL/GenBank/DDBJ whole genome shotgun (WGS) entry which is preliminary data.</text>
</comment>
<dbReference type="Proteomes" id="UP001054945">
    <property type="component" value="Unassembled WGS sequence"/>
</dbReference>
<evidence type="ECO:0000313" key="2">
    <source>
        <dbReference type="Proteomes" id="UP001054945"/>
    </source>
</evidence>
<dbReference type="EMBL" id="BPLR01011545">
    <property type="protein sequence ID" value="GIY47223.1"/>
    <property type="molecule type" value="Genomic_DNA"/>
</dbReference>
<sequence length="84" mass="9919">MLTKMLPEIKPEIERNFCPDSNSLLSRSRLLMLTKCKAKVFIYLKETAELLENVEPYDNFHIEMVEDSIAQFFDNTTLFLYLHS</sequence>
<accession>A0AAV4TSZ9</accession>
<evidence type="ECO:0000313" key="1">
    <source>
        <dbReference type="EMBL" id="GIY47223.1"/>
    </source>
</evidence>
<dbReference type="AlphaFoldDB" id="A0AAV4TSZ9"/>
<protein>
    <submittedName>
        <fullName evidence="1">Uncharacterized protein</fullName>
    </submittedName>
</protein>
<reference evidence="1 2" key="1">
    <citation type="submission" date="2021-06" db="EMBL/GenBank/DDBJ databases">
        <title>Caerostris extrusa draft genome.</title>
        <authorList>
            <person name="Kono N."/>
            <person name="Arakawa K."/>
        </authorList>
    </citation>
    <scope>NUCLEOTIDE SEQUENCE [LARGE SCALE GENOMIC DNA]</scope>
</reference>
<keyword evidence="2" id="KW-1185">Reference proteome</keyword>
<gene>
    <name evidence="1" type="ORF">CEXT_103321</name>
</gene>
<organism evidence="1 2">
    <name type="scientific">Caerostris extrusa</name>
    <name type="common">Bark spider</name>
    <name type="synonym">Caerostris bankana</name>
    <dbReference type="NCBI Taxonomy" id="172846"/>
    <lineage>
        <taxon>Eukaryota</taxon>
        <taxon>Metazoa</taxon>
        <taxon>Ecdysozoa</taxon>
        <taxon>Arthropoda</taxon>
        <taxon>Chelicerata</taxon>
        <taxon>Arachnida</taxon>
        <taxon>Araneae</taxon>
        <taxon>Araneomorphae</taxon>
        <taxon>Entelegynae</taxon>
        <taxon>Araneoidea</taxon>
        <taxon>Araneidae</taxon>
        <taxon>Caerostris</taxon>
    </lineage>
</organism>
<proteinExistence type="predicted"/>